<evidence type="ECO:0008006" key="4">
    <source>
        <dbReference type="Google" id="ProtNLM"/>
    </source>
</evidence>
<proteinExistence type="predicted"/>
<dbReference type="EMBL" id="CAJGYM010000036">
    <property type="protein sequence ID" value="CAD6193569.1"/>
    <property type="molecule type" value="Genomic_DNA"/>
</dbReference>
<sequence length="120" mass="13729">MVKRIAVVFLLSNANLGNAIQTSIFTSTIALSCERLYHLHIPLLNLIRLRQQMGFPRGKREAEIIRHERTIGYGPVVPSPGVIINRARREAQENNEKKESLHSGISRLIRSPFRRWGPIH</sequence>
<evidence type="ECO:0000256" key="1">
    <source>
        <dbReference type="SAM" id="SignalP"/>
    </source>
</evidence>
<evidence type="ECO:0000313" key="2">
    <source>
        <dbReference type="EMBL" id="CAD6193569.1"/>
    </source>
</evidence>
<organism evidence="2 3">
    <name type="scientific">Caenorhabditis auriculariae</name>
    <dbReference type="NCBI Taxonomy" id="2777116"/>
    <lineage>
        <taxon>Eukaryota</taxon>
        <taxon>Metazoa</taxon>
        <taxon>Ecdysozoa</taxon>
        <taxon>Nematoda</taxon>
        <taxon>Chromadorea</taxon>
        <taxon>Rhabditida</taxon>
        <taxon>Rhabditina</taxon>
        <taxon>Rhabditomorpha</taxon>
        <taxon>Rhabditoidea</taxon>
        <taxon>Rhabditidae</taxon>
        <taxon>Peloderinae</taxon>
        <taxon>Caenorhabditis</taxon>
    </lineage>
</organism>
<accession>A0A8S1HCF0</accession>
<gene>
    <name evidence="2" type="ORF">CAUJ_LOCUS9488</name>
</gene>
<dbReference type="Proteomes" id="UP000835052">
    <property type="component" value="Unassembled WGS sequence"/>
</dbReference>
<dbReference type="AlphaFoldDB" id="A0A8S1HCF0"/>
<feature type="chain" id="PRO_5035848107" description="Secreted protein" evidence="1">
    <location>
        <begin position="20"/>
        <end position="120"/>
    </location>
</feature>
<evidence type="ECO:0000313" key="3">
    <source>
        <dbReference type="Proteomes" id="UP000835052"/>
    </source>
</evidence>
<feature type="signal peptide" evidence="1">
    <location>
        <begin position="1"/>
        <end position="19"/>
    </location>
</feature>
<name>A0A8S1HCF0_9PELO</name>
<comment type="caution">
    <text evidence="2">The sequence shown here is derived from an EMBL/GenBank/DDBJ whole genome shotgun (WGS) entry which is preliminary data.</text>
</comment>
<reference evidence="2" key="1">
    <citation type="submission" date="2020-10" db="EMBL/GenBank/DDBJ databases">
        <authorList>
            <person name="Kikuchi T."/>
        </authorList>
    </citation>
    <scope>NUCLEOTIDE SEQUENCE</scope>
    <source>
        <strain evidence="2">NKZ352</strain>
    </source>
</reference>
<keyword evidence="1" id="KW-0732">Signal</keyword>
<protein>
    <recommendedName>
        <fullName evidence="4">Secreted protein</fullName>
    </recommendedName>
</protein>
<dbReference type="PROSITE" id="PS51257">
    <property type="entry name" value="PROKAR_LIPOPROTEIN"/>
    <property type="match status" value="1"/>
</dbReference>
<keyword evidence="3" id="KW-1185">Reference proteome</keyword>